<evidence type="ECO:0000313" key="1">
    <source>
        <dbReference type="EMBL" id="GIX71457.1"/>
    </source>
</evidence>
<evidence type="ECO:0000313" key="2">
    <source>
        <dbReference type="Proteomes" id="UP001054945"/>
    </source>
</evidence>
<comment type="caution">
    <text evidence="1">The sequence shown here is derived from an EMBL/GenBank/DDBJ whole genome shotgun (WGS) entry which is preliminary data.</text>
</comment>
<dbReference type="Proteomes" id="UP001054945">
    <property type="component" value="Unassembled WGS sequence"/>
</dbReference>
<name>A0AAV4MIK5_CAEEX</name>
<sequence>MASDYSGVLPELNALFSPAYSRSVCASFDNCLRSRKRASLMTPYHVMYTSCELQKLGLFPIVRHGYRNQVACEALCSRQAGRSDEPGHT</sequence>
<dbReference type="EMBL" id="BPLR01002222">
    <property type="protein sequence ID" value="GIX71457.1"/>
    <property type="molecule type" value="Genomic_DNA"/>
</dbReference>
<proteinExistence type="predicted"/>
<keyword evidence="2" id="KW-1185">Reference proteome</keyword>
<dbReference type="AlphaFoldDB" id="A0AAV4MIK5"/>
<reference evidence="1 2" key="1">
    <citation type="submission" date="2021-06" db="EMBL/GenBank/DDBJ databases">
        <title>Caerostris extrusa draft genome.</title>
        <authorList>
            <person name="Kono N."/>
            <person name="Arakawa K."/>
        </authorList>
    </citation>
    <scope>NUCLEOTIDE SEQUENCE [LARGE SCALE GENOMIC DNA]</scope>
</reference>
<organism evidence="1 2">
    <name type="scientific">Caerostris extrusa</name>
    <name type="common">Bark spider</name>
    <name type="synonym">Caerostris bankana</name>
    <dbReference type="NCBI Taxonomy" id="172846"/>
    <lineage>
        <taxon>Eukaryota</taxon>
        <taxon>Metazoa</taxon>
        <taxon>Ecdysozoa</taxon>
        <taxon>Arthropoda</taxon>
        <taxon>Chelicerata</taxon>
        <taxon>Arachnida</taxon>
        <taxon>Araneae</taxon>
        <taxon>Araneomorphae</taxon>
        <taxon>Entelegynae</taxon>
        <taxon>Araneoidea</taxon>
        <taxon>Araneidae</taxon>
        <taxon>Caerostris</taxon>
    </lineage>
</organism>
<protein>
    <submittedName>
        <fullName evidence="1">Uncharacterized protein</fullName>
    </submittedName>
</protein>
<gene>
    <name evidence="1" type="ORF">CEXT_708181</name>
</gene>
<accession>A0AAV4MIK5</accession>